<dbReference type="Proteomes" id="UP000290921">
    <property type="component" value="Unassembled WGS sequence"/>
</dbReference>
<dbReference type="GO" id="GO:0052621">
    <property type="term" value="F:diguanylate cyclase activity"/>
    <property type="evidence" value="ECO:0007669"/>
    <property type="project" value="TreeGrafter"/>
</dbReference>
<feature type="transmembrane region" description="Helical" evidence="1">
    <location>
        <begin position="12"/>
        <end position="29"/>
    </location>
</feature>
<dbReference type="NCBIfam" id="TIGR00254">
    <property type="entry name" value="GGDEF"/>
    <property type="match status" value="1"/>
</dbReference>
<dbReference type="InterPro" id="IPR043128">
    <property type="entry name" value="Rev_trsase/Diguanyl_cyclase"/>
</dbReference>
<dbReference type="InterPro" id="IPR029787">
    <property type="entry name" value="Nucleotide_cyclase"/>
</dbReference>
<accession>A0A4Q0VDZ5</accession>
<evidence type="ECO:0000256" key="1">
    <source>
        <dbReference type="SAM" id="Phobius"/>
    </source>
</evidence>
<dbReference type="EMBL" id="QMAP01000001">
    <property type="protein sequence ID" value="RXI50424.1"/>
    <property type="molecule type" value="Genomic_DNA"/>
</dbReference>
<dbReference type="AlphaFoldDB" id="A0A4Q0VDZ5"/>
<comment type="caution">
    <text evidence="3">The sequence shown here is derived from an EMBL/GenBank/DDBJ whole genome shotgun (WGS) entry which is preliminary data.</text>
</comment>
<dbReference type="GO" id="GO:0005886">
    <property type="term" value="C:plasma membrane"/>
    <property type="evidence" value="ECO:0007669"/>
    <property type="project" value="TreeGrafter"/>
</dbReference>
<dbReference type="RefSeq" id="WP_129029540.1">
    <property type="nucleotide sequence ID" value="NZ_QMAP01000001.1"/>
</dbReference>
<dbReference type="Gene3D" id="3.30.70.270">
    <property type="match status" value="1"/>
</dbReference>
<dbReference type="InterPro" id="IPR050469">
    <property type="entry name" value="Diguanylate_Cyclase"/>
</dbReference>
<feature type="domain" description="GGDEF" evidence="2">
    <location>
        <begin position="158"/>
        <end position="281"/>
    </location>
</feature>
<proteinExistence type="predicted"/>
<dbReference type="InterPro" id="IPR000160">
    <property type="entry name" value="GGDEF_dom"/>
</dbReference>
<feature type="transmembrane region" description="Helical" evidence="1">
    <location>
        <begin position="85"/>
        <end position="104"/>
    </location>
</feature>
<evidence type="ECO:0000259" key="2">
    <source>
        <dbReference type="PROSITE" id="PS50887"/>
    </source>
</evidence>
<protein>
    <submittedName>
        <fullName evidence="3">GGDEF domain-containing protein</fullName>
    </submittedName>
</protein>
<feature type="transmembrane region" description="Helical" evidence="1">
    <location>
        <begin position="60"/>
        <end position="79"/>
    </location>
</feature>
<dbReference type="Pfam" id="PF00990">
    <property type="entry name" value="GGDEF"/>
    <property type="match status" value="1"/>
</dbReference>
<gene>
    <name evidence="3" type="ORF">DP130_00170</name>
</gene>
<keyword evidence="1" id="KW-1133">Transmembrane helix</keyword>
<keyword evidence="1" id="KW-0812">Transmembrane</keyword>
<feature type="transmembrane region" description="Helical" evidence="1">
    <location>
        <begin position="35"/>
        <end position="53"/>
    </location>
</feature>
<dbReference type="GO" id="GO:1902201">
    <property type="term" value="P:negative regulation of bacterial-type flagellum-dependent cell motility"/>
    <property type="evidence" value="ECO:0007669"/>
    <property type="project" value="TreeGrafter"/>
</dbReference>
<evidence type="ECO:0000313" key="4">
    <source>
        <dbReference type="Proteomes" id="UP000290921"/>
    </source>
</evidence>
<evidence type="ECO:0000313" key="3">
    <source>
        <dbReference type="EMBL" id="RXI50424.1"/>
    </source>
</evidence>
<sequence>MNKTIKKLDAYILLFLLDLFCILSFSFFNMDKNSIIDFIMLSVLFLILFISYFKRTVWSIISSAISIFGLGSYTLYNNLLYGIEVIINTYMWMVAIPITAVLLAKIGEYINILEDTNINLQQECENLVTIDKTTGLGNIKSFYMDLDKEISKSKRYEKPLSLMMIKLEFYDEIKALIGEIKMKELLKEIGKIITSFTRKEDISCKLGQDTLAILMPETDKNGAEVVKTRIKETLKEINLNKNKENNHINLDIKIGILQYDKTVENAFEFKKIAEKELEYDV</sequence>
<dbReference type="PROSITE" id="PS50887">
    <property type="entry name" value="GGDEF"/>
    <property type="match status" value="1"/>
</dbReference>
<dbReference type="PANTHER" id="PTHR45138:SF6">
    <property type="entry name" value="DIGUANYLATE CYCLASE DGCN"/>
    <property type="match status" value="1"/>
</dbReference>
<keyword evidence="1" id="KW-0472">Membrane</keyword>
<reference evidence="3 4" key="1">
    <citation type="submission" date="2018-06" db="EMBL/GenBank/DDBJ databases">
        <title>Genome conservation of Clostridium tetani.</title>
        <authorList>
            <person name="Bruggemann H."/>
            <person name="Popoff M.R."/>
        </authorList>
    </citation>
    <scope>NUCLEOTIDE SEQUENCE [LARGE SCALE GENOMIC DNA]</scope>
    <source>
        <strain evidence="3 4">2017.061</strain>
    </source>
</reference>
<organism evidence="3 4">
    <name type="scientific">Clostridium tetani</name>
    <dbReference type="NCBI Taxonomy" id="1513"/>
    <lineage>
        <taxon>Bacteria</taxon>
        <taxon>Bacillati</taxon>
        <taxon>Bacillota</taxon>
        <taxon>Clostridia</taxon>
        <taxon>Eubacteriales</taxon>
        <taxon>Clostridiaceae</taxon>
        <taxon>Clostridium</taxon>
    </lineage>
</organism>
<dbReference type="SMART" id="SM00267">
    <property type="entry name" value="GGDEF"/>
    <property type="match status" value="1"/>
</dbReference>
<dbReference type="PANTHER" id="PTHR45138">
    <property type="entry name" value="REGULATORY COMPONENTS OF SENSORY TRANSDUCTION SYSTEM"/>
    <property type="match status" value="1"/>
</dbReference>
<dbReference type="GO" id="GO:0043709">
    <property type="term" value="P:cell adhesion involved in single-species biofilm formation"/>
    <property type="evidence" value="ECO:0007669"/>
    <property type="project" value="TreeGrafter"/>
</dbReference>
<dbReference type="SUPFAM" id="SSF55073">
    <property type="entry name" value="Nucleotide cyclase"/>
    <property type="match status" value="1"/>
</dbReference>
<name>A0A4Q0VDZ5_CLOTA</name>